<dbReference type="PROSITE" id="PS00156">
    <property type="entry name" value="OMPDECASE"/>
    <property type="match status" value="1"/>
</dbReference>
<dbReference type="HAMAP" id="MF_01200_B">
    <property type="entry name" value="OMPdecase_type1_B"/>
    <property type="match status" value="1"/>
</dbReference>
<evidence type="ECO:0000256" key="2">
    <source>
        <dbReference type="ARBA" id="ARBA00004861"/>
    </source>
</evidence>
<dbReference type="GO" id="GO:0005829">
    <property type="term" value="C:cytosol"/>
    <property type="evidence" value="ECO:0007669"/>
    <property type="project" value="TreeGrafter"/>
</dbReference>
<dbReference type="PANTHER" id="PTHR32119:SF2">
    <property type="entry name" value="OROTIDINE 5'-PHOSPHATE DECARBOXYLASE"/>
    <property type="match status" value="1"/>
</dbReference>
<dbReference type="InterPro" id="IPR018089">
    <property type="entry name" value="OMPdecase_AS"/>
</dbReference>
<keyword evidence="5 7" id="KW-0456">Lyase</keyword>
<dbReference type="OrthoDB" id="9806203at2"/>
<dbReference type="GO" id="GO:0006207">
    <property type="term" value="P:'de novo' pyrimidine nucleobase biosynthetic process"/>
    <property type="evidence" value="ECO:0007669"/>
    <property type="project" value="InterPro"/>
</dbReference>
<organism evidence="12 13">
    <name type="scientific">Elstera cyanobacteriorum</name>
    <dbReference type="NCBI Taxonomy" id="2022747"/>
    <lineage>
        <taxon>Bacteria</taxon>
        <taxon>Pseudomonadati</taxon>
        <taxon>Pseudomonadota</taxon>
        <taxon>Alphaproteobacteria</taxon>
        <taxon>Rhodospirillales</taxon>
        <taxon>Rhodospirillaceae</taxon>
        <taxon>Elstera</taxon>
    </lineage>
</organism>
<dbReference type="InterPro" id="IPR013785">
    <property type="entry name" value="Aldolase_TIM"/>
</dbReference>
<dbReference type="AlphaFoldDB" id="A0A255XK39"/>
<dbReference type="Proteomes" id="UP000216361">
    <property type="component" value="Unassembled WGS sequence"/>
</dbReference>
<comment type="pathway">
    <text evidence="2 7 10">Pyrimidine metabolism; UMP biosynthesis via de novo pathway; UMP from orotate: step 2/2.</text>
</comment>
<evidence type="ECO:0000256" key="7">
    <source>
        <dbReference type="HAMAP-Rule" id="MF_01200"/>
    </source>
</evidence>
<reference evidence="12 13" key="1">
    <citation type="submission" date="2017-07" db="EMBL/GenBank/DDBJ databases">
        <title>Elstera cyanobacteriorum sp. nov., a novel bacterium isolated from cyanobacterial aggregates in a eutrophic lake.</title>
        <authorList>
            <person name="Cai H."/>
        </authorList>
    </citation>
    <scope>NUCLEOTIDE SEQUENCE [LARGE SCALE GENOMIC DNA]</scope>
    <source>
        <strain evidence="12 13">TH019</strain>
    </source>
</reference>
<dbReference type="GO" id="GO:0004590">
    <property type="term" value="F:orotidine-5'-phosphate decarboxylase activity"/>
    <property type="evidence" value="ECO:0007669"/>
    <property type="project" value="UniProtKB-UniRule"/>
</dbReference>
<dbReference type="InterPro" id="IPR047596">
    <property type="entry name" value="OMPdecase_bac"/>
</dbReference>
<dbReference type="SMART" id="SM00934">
    <property type="entry name" value="OMPdecase"/>
    <property type="match status" value="1"/>
</dbReference>
<feature type="domain" description="Orotidine 5'-phosphate decarboxylase" evidence="11">
    <location>
        <begin position="8"/>
        <end position="233"/>
    </location>
</feature>
<evidence type="ECO:0000256" key="4">
    <source>
        <dbReference type="ARBA" id="ARBA00022975"/>
    </source>
</evidence>
<dbReference type="NCBIfam" id="TIGR01740">
    <property type="entry name" value="pyrF"/>
    <property type="match status" value="1"/>
</dbReference>
<protein>
    <recommendedName>
        <fullName evidence="7">Orotidine 5'-phosphate decarboxylase</fullName>
        <ecNumber evidence="7">4.1.1.23</ecNumber>
    </recommendedName>
    <alternativeName>
        <fullName evidence="7">OMP decarboxylase</fullName>
        <shortName evidence="7">OMPDCase</shortName>
        <shortName evidence="7">OMPdecase</shortName>
    </alternativeName>
</protein>
<evidence type="ECO:0000313" key="13">
    <source>
        <dbReference type="Proteomes" id="UP000216361"/>
    </source>
</evidence>
<feature type="binding site" evidence="7 9">
    <location>
        <position position="14"/>
    </location>
    <ligand>
        <name>substrate</name>
    </ligand>
</feature>
<evidence type="ECO:0000256" key="5">
    <source>
        <dbReference type="ARBA" id="ARBA00023239"/>
    </source>
</evidence>
<keyword evidence="13" id="KW-1185">Reference proteome</keyword>
<dbReference type="InterPro" id="IPR001754">
    <property type="entry name" value="OMPdeCOase_dom"/>
</dbReference>
<dbReference type="InterPro" id="IPR014732">
    <property type="entry name" value="OMPdecase"/>
</dbReference>
<dbReference type="SUPFAM" id="SSF51366">
    <property type="entry name" value="Ribulose-phoshate binding barrel"/>
    <property type="match status" value="1"/>
</dbReference>
<keyword evidence="4 7" id="KW-0665">Pyrimidine biosynthesis</keyword>
<evidence type="ECO:0000313" key="12">
    <source>
        <dbReference type="EMBL" id="OYQ17339.1"/>
    </source>
</evidence>
<feature type="binding site" evidence="7 9">
    <location>
        <position position="197"/>
    </location>
    <ligand>
        <name>substrate</name>
    </ligand>
</feature>
<feature type="binding site" evidence="7 9">
    <location>
        <position position="217"/>
    </location>
    <ligand>
        <name>substrate</name>
    </ligand>
</feature>
<dbReference type="CDD" id="cd04725">
    <property type="entry name" value="OMP_decarboxylase_like"/>
    <property type="match status" value="1"/>
</dbReference>
<keyword evidence="3 7" id="KW-0210">Decarboxylase</keyword>
<dbReference type="GO" id="GO:0044205">
    <property type="term" value="P:'de novo' UMP biosynthetic process"/>
    <property type="evidence" value="ECO:0007669"/>
    <property type="project" value="UniProtKB-UniRule"/>
</dbReference>
<dbReference type="NCBIfam" id="NF001273">
    <property type="entry name" value="PRK00230.1"/>
    <property type="match status" value="1"/>
</dbReference>
<feature type="binding site" evidence="7">
    <location>
        <begin position="63"/>
        <end position="72"/>
    </location>
    <ligand>
        <name>substrate</name>
    </ligand>
</feature>
<accession>A0A255XK39</accession>
<dbReference type="UniPathway" id="UPA00070">
    <property type="reaction ID" value="UER00120"/>
</dbReference>
<evidence type="ECO:0000256" key="8">
    <source>
        <dbReference type="PIRSR" id="PIRSR614732-1"/>
    </source>
</evidence>
<feature type="active site" description="For OMPdecase activity" evidence="8">
    <location>
        <position position="68"/>
    </location>
</feature>
<dbReference type="Pfam" id="PF00215">
    <property type="entry name" value="OMPdecase"/>
    <property type="match status" value="1"/>
</dbReference>
<comment type="function">
    <text evidence="1 7">Catalyzes the decarboxylation of orotidine 5'-monophosphate (OMP) to uridine 5'-monophosphate (UMP).</text>
</comment>
<dbReference type="PANTHER" id="PTHR32119">
    <property type="entry name" value="OROTIDINE 5'-PHOSPHATE DECARBOXYLASE"/>
    <property type="match status" value="1"/>
</dbReference>
<comment type="similarity">
    <text evidence="7">Belongs to the OMP decarboxylase family. Type 1 subfamily.</text>
</comment>
<dbReference type="EC" id="4.1.1.23" evidence="7"/>
<evidence type="ECO:0000256" key="1">
    <source>
        <dbReference type="ARBA" id="ARBA00002356"/>
    </source>
</evidence>
<comment type="subunit">
    <text evidence="7">Homodimer.</text>
</comment>
<feature type="binding site" evidence="7 9">
    <location>
        <position position="36"/>
    </location>
    <ligand>
        <name>substrate</name>
    </ligand>
</feature>
<dbReference type="Gene3D" id="3.20.20.70">
    <property type="entry name" value="Aldolase class I"/>
    <property type="match status" value="1"/>
</dbReference>
<dbReference type="EMBL" id="NOXS01000034">
    <property type="protein sequence ID" value="OYQ17339.1"/>
    <property type="molecule type" value="Genomic_DNA"/>
</dbReference>
<feature type="binding site" evidence="7 9">
    <location>
        <position position="188"/>
    </location>
    <ligand>
        <name>substrate</name>
    </ligand>
</feature>
<dbReference type="InterPro" id="IPR011060">
    <property type="entry name" value="RibuloseP-bd_barrel"/>
</dbReference>
<sequence>MTTAHTAQLYCALDTVDLAQARLWAGQIAGHVDGVKLGLEFFLAHGPAGVRAIQTVGLPIFLDLKLHDIPNTVAGAVRAVAGLGVAVMTVHASGGAAMMRAAVEAAETTAKAAGVPVPKVVGVTVLTSLADDDLQQTGQSGPLPDQVVRLAQLAVQNGLAGVVSSAKEAALLRSKLGAAPLLVVPGIRPTWAEAGDQKRIVTPGEAVRLGGSLLVVGRPITEARDPADAARRVRADMMAAA</sequence>
<name>A0A255XK39_9PROT</name>
<gene>
    <name evidence="7 12" type="primary">pyrF</name>
    <name evidence="12" type="ORF">CHR90_15355</name>
</gene>
<dbReference type="RefSeq" id="WP_094409976.1">
    <property type="nucleotide sequence ID" value="NZ_BMJZ01000005.1"/>
</dbReference>
<evidence type="ECO:0000256" key="10">
    <source>
        <dbReference type="RuleBase" id="RU000512"/>
    </source>
</evidence>
<evidence type="ECO:0000256" key="6">
    <source>
        <dbReference type="ARBA" id="ARBA00049157"/>
    </source>
</evidence>
<proteinExistence type="inferred from homology"/>
<evidence type="ECO:0000256" key="3">
    <source>
        <dbReference type="ARBA" id="ARBA00022793"/>
    </source>
</evidence>
<feature type="active site" description="For OMPdecase activity" evidence="8">
    <location>
        <position position="65"/>
    </location>
</feature>
<feature type="binding site" evidence="7 9">
    <location>
        <position position="127"/>
    </location>
    <ligand>
        <name>substrate</name>
    </ligand>
</feature>
<comment type="catalytic activity">
    <reaction evidence="6 7 10">
        <text>orotidine 5'-phosphate + H(+) = UMP + CO2</text>
        <dbReference type="Rhea" id="RHEA:11596"/>
        <dbReference type="ChEBI" id="CHEBI:15378"/>
        <dbReference type="ChEBI" id="CHEBI:16526"/>
        <dbReference type="ChEBI" id="CHEBI:57538"/>
        <dbReference type="ChEBI" id="CHEBI:57865"/>
        <dbReference type="EC" id="4.1.1.23"/>
    </reaction>
</comment>
<evidence type="ECO:0000256" key="9">
    <source>
        <dbReference type="PIRSR" id="PIRSR614732-2"/>
    </source>
</evidence>
<feature type="active site" description="Proton donor" evidence="7">
    <location>
        <position position="65"/>
    </location>
</feature>
<feature type="binding site" evidence="7 9">
    <location>
        <position position="218"/>
    </location>
    <ligand>
        <name>substrate</name>
    </ligand>
</feature>
<feature type="active site" description="For OMPdecase activity" evidence="8">
    <location>
        <position position="63"/>
    </location>
</feature>
<comment type="caution">
    <text evidence="12">The sequence shown here is derived from an EMBL/GenBank/DDBJ whole genome shotgun (WGS) entry which is preliminary data.</text>
</comment>
<evidence type="ECO:0000259" key="11">
    <source>
        <dbReference type="SMART" id="SM00934"/>
    </source>
</evidence>